<dbReference type="PANTHER" id="PTHR30595:SF6">
    <property type="entry name" value="SCHLAFEN ALBA-2 DOMAIN-CONTAINING PROTEIN"/>
    <property type="match status" value="1"/>
</dbReference>
<dbReference type="Gene3D" id="3.30.950.30">
    <property type="entry name" value="Schlafen, AAA domain"/>
    <property type="match status" value="1"/>
</dbReference>
<dbReference type="InterPro" id="IPR007421">
    <property type="entry name" value="Schlafen_AlbA_2_dom"/>
</dbReference>
<dbReference type="AlphaFoldDB" id="X0RIC0"/>
<feature type="domain" description="Schlafen AlbA-2" evidence="1">
    <location>
        <begin position="14"/>
        <end position="104"/>
    </location>
</feature>
<dbReference type="PANTHER" id="PTHR30595">
    <property type="entry name" value="GLPR-RELATED TRANSCRIPTIONAL REPRESSOR"/>
    <property type="match status" value="1"/>
</dbReference>
<protein>
    <recommendedName>
        <fullName evidence="1">Schlafen AlbA-2 domain-containing protein</fullName>
    </recommendedName>
</protein>
<evidence type="ECO:0000313" key="2">
    <source>
        <dbReference type="EMBL" id="GAF68584.1"/>
    </source>
</evidence>
<organism evidence="2">
    <name type="scientific">marine sediment metagenome</name>
    <dbReference type="NCBI Taxonomy" id="412755"/>
    <lineage>
        <taxon>unclassified sequences</taxon>
        <taxon>metagenomes</taxon>
        <taxon>ecological metagenomes</taxon>
    </lineage>
</organism>
<reference evidence="2" key="1">
    <citation type="journal article" date="2014" name="Front. Microbiol.">
        <title>High frequency of phylogenetically diverse reductive dehalogenase-homologous genes in deep subseafloor sedimentary metagenomes.</title>
        <authorList>
            <person name="Kawai M."/>
            <person name="Futagami T."/>
            <person name="Toyoda A."/>
            <person name="Takaki Y."/>
            <person name="Nishi S."/>
            <person name="Hori S."/>
            <person name="Arai W."/>
            <person name="Tsubouchi T."/>
            <person name="Morono Y."/>
            <person name="Uchiyama I."/>
            <person name="Ito T."/>
            <person name="Fujiyama A."/>
            <person name="Inagaki F."/>
            <person name="Takami H."/>
        </authorList>
    </citation>
    <scope>NUCLEOTIDE SEQUENCE</scope>
    <source>
        <strain evidence="2">Expedition CK06-06</strain>
    </source>
</reference>
<sequence>MRGEDVYDTLLHGESQTVEFKSSLAEEREGIQTMVAFANSQGGWVFFGVNNDGTAKGVHVGKNTLENLAVAIRDHTYPSLPVVIEEPFPYGGKNILSVEVPADVPPIVGVYLYGKDAVPLDKTVQATEMQAYRRAGRVTQKEDFMRLRQPLPSDPRVRLALLGGHRITKSNPERLSGSVWVEEGSATAHDVRFRFRPPIAECDSVYEDLPYPYDRRSVTPNVGFIPYRRFGFLLRDIPQPLPSSVEVIASYKDDWGLTWEGRIQA</sequence>
<proteinExistence type="predicted"/>
<gene>
    <name evidence="2" type="ORF">S01H1_10001</name>
</gene>
<evidence type="ECO:0000259" key="1">
    <source>
        <dbReference type="Pfam" id="PF04326"/>
    </source>
</evidence>
<comment type="caution">
    <text evidence="2">The sequence shown here is derived from an EMBL/GenBank/DDBJ whole genome shotgun (WGS) entry which is preliminary data.</text>
</comment>
<dbReference type="InterPro" id="IPR038461">
    <property type="entry name" value="Schlafen_AlbA_2_dom_sf"/>
</dbReference>
<dbReference type="EMBL" id="BARS01005107">
    <property type="protein sequence ID" value="GAF68584.1"/>
    <property type="molecule type" value="Genomic_DNA"/>
</dbReference>
<feature type="non-terminal residue" evidence="2">
    <location>
        <position position="265"/>
    </location>
</feature>
<name>X0RIC0_9ZZZZ</name>
<dbReference type="Pfam" id="PF04326">
    <property type="entry name" value="SLFN_AlbA_2"/>
    <property type="match status" value="1"/>
</dbReference>
<accession>X0RIC0</accession>